<dbReference type="PANTHER" id="PTHR24404:SF114">
    <property type="entry name" value="KLUMPFUSS, ISOFORM B-RELATED"/>
    <property type="match status" value="1"/>
</dbReference>
<feature type="domain" description="C2H2-type" evidence="9">
    <location>
        <begin position="218"/>
        <end position="243"/>
    </location>
</feature>
<dbReference type="InterPro" id="IPR050589">
    <property type="entry name" value="Ikaros_C2H2-ZF"/>
</dbReference>
<keyword evidence="4 8" id="KW-0863">Zinc-finger</keyword>
<dbReference type="Gene3D" id="3.30.160.60">
    <property type="entry name" value="Classic Zinc Finger"/>
    <property type="match status" value="5"/>
</dbReference>
<feature type="domain" description="C2H2-type" evidence="9">
    <location>
        <begin position="407"/>
        <end position="433"/>
    </location>
</feature>
<dbReference type="GO" id="GO:0045893">
    <property type="term" value="P:positive regulation of DNA-templated transcription"/>
    <property type="evidence" value="ECO:0007669"/>
    <property type="project" value="UniProtKB-ARBA"/>
</dbReference>
<keyword evidence="3" id="KW-0677">Repeat</keyword>
<dbReference type="SMART" id="SM00355">
    <property type="entry name" value="ZnF_C2H2"/>
    <property type="match status" value="10"/>
</dbReference>
<name>A0A182YAH5_ANOST</name>
<dbReference type="VEuPathDB" id="VectorBase:ASTE011510"/>
<evidence type="ECO:0000256" key="1">
    <source>
        <dbReference type="ARBA" id="ARBA00004123"/>
    </source>
</evidence>
<dbReference type="Pfam" id="PF13912">
    <property type="entry name" value="zf-C2H2_6"/>
    <property type="match status" value="3"/>
</dbReference>
<dbReference type="STRING" id="30069.A0A182YAH5"/>
<dbReference type="VEuPathDB" id="VectorBase:ASTEI05461"/>
<reference evidence="11" key="1">
    <citation type="journal article" date="2014" name="Genome Biol.">
        <title>Genome analysis of a major urban malaria vector mosquito, Anopheles stephensi.</title>
        <authorList>
            <person name="Jiang X."/>
            <person name="Peery A."/>
            <person name="Hall A.B."/>
            <person name="Sharma A."/>
            <person name="Chen X.G."/>
            <person name="Waterhouse R.M."/>
            <person name="Komissarov A."/>
            <person name="Riehle M.M."/>
            <person name="Shouche Y."/>
            <person name="Sharakhova M.V."/>
            <person name="Lawson D."/>
            <person name="Pakpour N."/>
            <person name="Arensburger P."/>
            <person name="Davidson V.L."/>
            <person name="Eiglmeier K."/>
            <person name="Emrich S."/>
            <person name="George P."/>
            <person name="Kennedy R.C."/>
            <person name="Mane S.P."/>
            <person name="Maslen G."/>
            <person name="Oringanje C."/>
            <person name="Qi Y."/>
            <person name="Settlage R."/>
            <person name="Tojo M."/>
            <person name="Tubio J.M."/>
            <person name="Unger M.F."/>
            <person name="Wang B."/>
            <person name="Vernick K.D."/>
            <person name="Ribeiro J.M."/>
            <person name="James A.A."/>
            <person name="Michel K."/>
            <person name="Riehle M.A."/>
            <person name="Luckhart S."/>
            <person name="Sharakhov I.V."/>
            <person name="Tu Z."/>
        </authorList>
    </citation>
    <scope>NUCLEOTIDE SEQUENCE [LARGE SCALE GENOMIC DNA]</scope>
    <source>
        <strain evidence="11">Indian</strain>
    </source>
</reference>
<evidence type="ECO:0000256" key="5">
    <source>
        <dbReference type="ARBA" id="ARBA00022833"/>
    </source>
</evidence>
<dbReference type="PROSITE" id="PS50157">
    <property type="entry name" value="ZINC_FINGER_C2H2_2"/>
    <property type="match status" value="8"/>
</dbReference>
<evidence type="ECO:0000259" key="9">
    <source>
        <dbReference type="PROSITE" id="PS50157"/>
    </source>
</evidence>
<evidence type="ECO:0000256" key="2">
    <source>
        <dbReference type="ARBA" id="ARBA00022723"/>
    </source>
</evidence>
<keyword evidence="7" id="KW-0539">Nucleus</keyword>
<evidence type="ECO:0000313" key="10">
    <source>
        <dbReference type="EnsemblMetazoa" id="ASTEI05461-PA"/>
    </source>
</evidence>
<dbReference type="OMA" id="CEECHLC"/>
<keyword evidence="5" id="KW-0862">Zinc</keyword>
<feature type="domain" description="C2H2-type" evidence="9">
    <location>
        <begin position="322"/>
        <end position="349"/>
    </location>
</feature>
<dbReference type="GO" id="GO:0003700">
    <property type="term" value="F:DNA-binding transcription factor activity"/>
    <property type="evidence" value="ECO:0007669"/>
    <property type="project" value="TreeGrafter"/>
</dbReference>
<dbReference type="InterPro" id="IPR036236">
    <property type="entry name" value="Znf_C2H2_sf"/>
</dbReference>
<evidence type="ECO:0000256" key="6">
    <source>
        <dbReference type="ARBA" id="ARBA00023125"/>
    </source>
</evidence>
<keyword evidence="11" id="KW-1185">Reference proteome</keyword>
<evidence type="ECO:0000256" key="7">
    <source>
        <dbReference type="ARBA" id="ARBA00023242"/>
    </source>
</evidence>
<dbReference type="GO" id="GO:0005694">
    <property type="term" value="C:chromosome"/>
    <property type="evidence" value="ECO:0007669"/>
    <property type="project" value="UniProtKB-ARBA"/>
</dbReference>
<feature type="domain" description="C2H2-type" evidence="9">
    <location>
        <begin position="292"/>
        <end position="320"/>
    </location>
</feature>
<dbReference type="GO" id="GO:0000978">
    <property type="term" value="F:RNA polymerase II cis-regulatory region sequence-specific DNA binding"/>
    <property type="evidence" value="ECO:0007669"/>
    <property type="project" value="TreeGrafter"/>
</dbReference>
<evidence type="ECO:0000313" key="11">
    <source>
        <dbReference type="Proteomes" id="UP000076408"/>
    </source>
</evidence>
<keyword evidence="6" id="KW-0238">DNA-binding</keyword>
<protein>
    <recommendedName>
        <fullName evidence="9">C2H2-type domain-containing protein</fullName>
    </recommendedName>
</protein>
<feature type="domain" description="C2H2-type" evidence="9">
    <location>
        <begin position="187"/>
        <end position="215"/>
    </location>
</feature>
<reference evidence="10" key="2">
    <citation type="submission" date="2020-05" db="UniProtKB">
        <authorList>
            <consortium name="EnsemblMetazoa"/>
        </authorList>
    </citation>
    <scope>IDENTIFICATION</scope>
    <source>
        <strain evidence="10">Indian</strain>
    </source>
</reference>
<dbReference type="SUPFAM" id="SSF57667">
    <property type="entry name" value="beta-beta-alpha zinc fingers"/>
    <property type="match status" value="3"/>
</dbReference>
<dbReference type="GO" id="GO:0008270">
    <property type="term" value="F:zinc ion binding"/>
    <property type="evidence" value="ECO:0007669"/>
    <property type="project" value="UniProtKB-KW"/>
</dbReference>
<evidence type="ECO:0000256" key="8">
    <source>
        <dbReference type="PROSITE-ProRule" id="PRU00042"/>
    </source>
</evidence>
<feature type="domain" description="C2H2-type" evidence="9">
    <location>
        <begin position="379"/>
        <end position="406"/>
    </location>
</feature>
<dbReference type="VEuPathDB" id="VectorBase:ASTEI20_043935"/>
<dbReference type="PROSITE" id="PS00028">
    <property type="entry name" value="ZINC_FINGER_C2H2_1"/>
    <property type="match status" value="7"/>
</dbReference>
<dbReference type="EnsemblMetazoa" id="ASTEI05461-RA">
    <property type="protein sequence ID" value="ASTEI05461-PA"/>
    <property type="gene ID" value="ASTEI05461"/>
</dbReference>
<dbReference type="InterPro" id="IPR013087">
    <property type="entry name" value="Znf_C2H2_type"/>
</dbReference>
<accession>A0A182YAH5</accession>
<dbReference type="PANTHER" id="PTHR24404">
    <property type="entry name" value="ZINC FINGER PROTEIN"/>
    <property type="match status" value="1"/>
</dbReference>
<evidence type="ECO:0000256" key="4">
    <source>
        <dbReference type="ARBA" id="ARBA00022771"/>
    </source>
</evidence>
<keyword evidence="2" id="KW-0479">Metal-binding</keyword>
<feature type="domain" description="C2H2-type" evidence="9">
    <location>
        <begin position="350"/>
        <end position="378"/>
    </location>
</feature>
<proteinExistence type="predicted"/>
<dbReference type="Pfam" id="PF00096">
    <property type="entry name" value="zf-C2H2"/>
    <property type="match status" value="4"/>
</dbReference>
<organism evidence="10 11">
    <name type="scientific">Anopheles stephensi</name>
    <name type="common">Indo-Pakistan malaria mosquito</name>
    <dbReference type="NCBI Taxonomy" id="30069"/>
    <lineage>
        <taxon>Eukaryota</taxon>
        <taxon>Metazoa</taxon>
        <taxon>Ecdysozoa</taxon>
        <taxon>Arthropoda</taxon>
        <taxon>Hexapoda</taxon>
        <taxon>Insecta</taxon>
        <taxon>Pterygota</taxon>
        <taxon>Neoptera</taxon>
        <taxon>Endopterygota</taxon>
        <taxon>Diptera</taxon>
        <taxon>Nematocera</taxon>
        <taxon>Culicoidea</taxon>
        <taxon>Culicidae</taxon>
        <taxon>Anophelinae</taxon>
        <taxon>Anopheles</taxon>
    </lineage>
</organism>
<evidence type="ECO:0000256" key="3">
    <source>
        <dbReference type="ARBA" id="ARBA00022737"/>
    </source>
</evidence>
<feature type="domain" description="C2H2-type" evidence="9">
    <location>
        <begin position="139"/>
        <end position="166"/>
    </location>
</feature>
<sequence length="433" mass="50104">MFSGEEEGSQLQTILGTELLPSDEYTKVCAECETNISLVFSITSEIRRINQIFCSLLRKQRRASDRETIEVLQITAVEESNRIKIERLVSDDEEYLYEFDSDGNGERDLPSSSCGCLYCEATFPSQAELGEHQQDCTGYQCDGCNQTFTFFHQLLEHNSCQASDEQRLCKVSHLTNADDRLEHNKLLKCMVCGEQFTETEDFCKHIKRLHSEQAIIFHRCDVCPKQFLSLTDARHHRTTHTAQCVSRKQRNRSKCPSDGRNECAICRVRFKFNRDLLQHLGSVHADVSVTLFECATCGKKFTTDTKLEKHKYNMHRGRQPQYFCSYCGRSFNKRIALQDHESTHRGGKTYHCAECSRAFTYKSSYDRHMQVVHSDTKSFSCAYCHKSFKRKPTLTVHLRLHTGEKPYQCSVCDRQFTDPSSFHKHKQREHAGE</sequence>
<dbReference type="Proteomes" id="UP000076408">
    <property type="component" value="Unassembled WGS sequence"/>
</dbReference>
<comment type="subcellular location">
    <subcellularLocation>
        <location evidence="1">Nucleus</location>
    </subcellularLocation>
</comment>
<dbReference type="GO" id="GO:0005634">
    <property type="term" value="C:nucleus"/>
    <property type="evidence" value="ECO:0007669"/>
    <property type="project" value="UniProtKB-SubCell"/>
</dbReference>
<dbReference type="AlphaFoldDB" id="A0A182YAH5"/>
<dbReference type="GO" id="GO:0006357">
    <property type="term" value="P:regulation of transcription by RNA polymerase II"/>
    <property type="evidence" value="ECO:0007669"/>
    <property type="project" value="TreeGrafter"/>
</dbReference>